<feature type="signal peptide" evidence="6">
    <location>
        <begin position="1"/>
        <end position="23"/>
    </location>
</feature>
<dbReference type="STRING" id="55188.A0A2H5QJT5"/>
<evidence type="ECO:0000256" key="3">
    <source>
        <dbReference type="ARBA" id="ARBA00022729"/>
    </source>
</evidence>
<keyword evidence="8" id="KW-1185">Reference proteome</keyword>
<comment type="caution">
    <text evidence="7">The sequence shown here is derived from an EMBL/GenBank/DDBJ whole genome shotgun (WGS) entry which is preliminary data.</text>
</comment>
<dbReference type="Gene3D" id="1.20.120.980">
    <property type="entry name" value="Serine carboxypeptidase S28, SKS domain"/>
    <property type="match status" value="1"/>
</dbReference>
<dbReference type="GO" id="GO:0070008">
    <property type="term" value="F:serine-type exopeptidase activity"/>
    <property type="evidence" value="ECO:0007669"/>
    <property type="project" value="InterPro"/>
</dbReference>
<evidence type="ECO:0000313" key="7">
    <source>
        <dbReference type="EMBL" id="GAY64890.1"/>
    </source>
</evidence>
<sequence length="821" mass="91303">MHSSIASFPWLLYIFTCWGGGAGADANAPIIAYLGAEEPLDGDISVIGFLTDNAARFNALLVYIEHRYCGKSIPFGSREEALKNASTLGYFNSAQAVTDYAEILLYIKENFNARHSPVIVIGGSYGGMLATWFRLKYPHVALGALASSAPILYFDDITPQNGYYSIVTREASETCYETIMKSWAEIEKVASKPDDSYELEDFLESMYANAAQYNQPPKYPVNMLCGGIDGEALGSDNDILSKIFAGAVATKGNKSCYVNPPINESETTVGFRWQRCSEMVMPIGIDNTKMFPPDPFDLSNYIDDCKNCMAFLLGLTGFASNIIFSNGLRDPYSSGGVLEDALESVLTAWIFLEQTKTVIQIGWSFSARLNSNTMHSSIASFQWLLYIFTVISSLQVSATRFNIPRLSPTRGTILQNPEILSAIISEDFQTFYYNQTLDHFNYRPESYSTFQQRYVINFKYWGGGAGADANAPIFVYLGNEGPLDGDISIIGFLTDNAARFNALLHRYYGKSIPFGSREEALKNASTLGYFNSAQAITDYAEILLYIKEKFNARHSPVIVIGGSYGGMLATWFRLKYPHVALGALASSAPILYFDDITPQNGYYSIVTRDFRALKDHRAGRYLELYYADAAQYNYPPDYPAFSIDKDILSKIFAGVVAHEGNMSCYVNPPTIETETTVGWRWQTCSEMVIPIGTDNTTMFQPAPFNLSSFIDGCESLYGVSPRPHWVTTYYGGYDIKLILQRFASNIIFSNGLRDPYSSGGVLENISDSVVAIPTINGSHCLDILRANQSSDPDWLVTQRETEIEIIEGWISKYYADLKAIK</sequence>
<organism evidence="7 8">
    <name type="scientific">Citrus unshiu</name>
    <name type="common">Satsuma mandarin</name>
    <name type="synonym">Citrus nobilis var. unshiu</name>
    <dbReference type="NCBI Taxonomy" id="55188"/>
    <lineage>
        <taxon>Eukaryota</taxon>
        <taxon>Viridiplantae</taxon>
        <taxon>Streptophyta</taxon>
        <taxon>Embryophyta</taxon>
        <taxon>Tracheophyta</taxon>
        <taxon>Spermatophyta</taxon>
        <taxon>Magnoliopsida</taxon>
        <taxon>eudicotyledons</taxon>
        <taxon>Gunneridae</taxon>
        <taxon>Pentapetalae</taxon>
        <taxon>rosids</taxon>
        <taxon>malvids</taxon>
        <taxon>Sapindales</taxon>
        <taxon>Rutaceae</taxon>
        <taxon>Aurantioideae</taxon>
        <taxon>Citrus</taxon>
    </lineage>
</organism>
<dbReference type="InterPro" id="IPR042269">
    <property type="entry name" value="Ser_carbopepase_S28_SKS"/>
</dbReference>
<evidence type="ECO:0000256" key="5">
    <source>
        <dbReference type="ARBA" id="ARBA00023180"/>
    </source>
</evidence>
<dbReference type="Pfam" id="PF05577">
    <property type="entry name" value="Peptidase_S28"/>
    <property type="match status" value="3"/>
</dbReference>
<name>A0A2H5QJT5_CITUN</name>
<reference evidence="7 8" key="1">
    <citation type="journal article" date="2017" name="Front. Genet.">
        <title>Draft sequencing of the heterozygous diploid genome of Satsuma (Citrus unshiu Marc.) using a hybrid assembly approach.</title>
        <authorList>
            <person name="Shimizu T."/>
            <person name="Tanizawa Y."/>
            <person name="Mochizuki T."/>
            <person name="Nagasaki H."/>
            <person name="Yoshioka T."/>
            <person name="Toyoda A."/>
            <person name="Fujiyama A."/>
            <person name="Kaminuma E."/>
            <person name="Nakamura Y."/>
        </authorList>
    </citation>
    <scope>NUCLEOTIDE SEQUENCE [LARGE SCALE GENOMIC DNA]</scope>
    <source>
        <strain evidence="8">cv. Miyagawa wase</strain>
    </source>
</reference>
<dbReference type="InterPro" id="IPR008758">
    <property type="entry name" value="Peptidase_S28"/>
</dbReference>
<dbReference type="SUPFAM" id="SSF53474">
    <property type="entry name" value="alpha/beta-Hydrolases"/>
    <property type="match status" value="2"/>
</dbReference>
<keyword evidence="5" id="KW-0325">Glycoprotein</keyword>
<dbReference type="AlphaFoldDB" id="A0A2H5QJT5"/>
<evidence type="ECO:0000256" key="4">
    <source>
        <dbReference type="ARBA" id="ARBA00022801"/>
    </source>
</evidence>
<accession>A0A2H5QJT5</accession>
<evidence type="ECO:0000256" key="6">
    <source>
        <dbReference type="SAM" id="SignalP"/>
    </source>
</evidence>
<comment type="similarity">
    <text evidence="1">Belongs to the peptidase S28 family.</text>
</comment>
<dbReference type="PANTHER" id="PTHR11010">
    <property type="entry name" value="PROTEASE S28 PRO-X CARBOXYPEPTIDASE-RELATED"/>
    <property type="match status" value="1"/>
</dbReference>
<proteinExistence type="inferred from homology"/>
<keyword evidence="3 6" id="KW-0732">Signal</keyword>
<feature type="chain" id="PRO_5014187206" description="Serine carboxypeptidase S28 family protein" evidence="6">
    <location>
        <begin position="24"/>
        <end position="821"/>
    </location>
</feature>
<dbReference type="GO" id="GO:0008239">
    <property type="term" value="F:dipeptidyl-peptidase activity"/>
    <property type="evidence" value="ECO:0007669"/>
    <property type="project" value="TreeGrafter"/>
</dbReference>
<gene>
    <name evidence="7" type="ORF">CUMW_237060</name>
</gene>
<dbReference type="InterPro" id="IPR029058">
    <property type="entry name" value="AB_hydrolase_fold"/>
</dbReference>
<evidence type="ECO:0000256" key="2">
    <source>
        <dbReference type="ARBA" id="ARBA00022670"/>
    </source>
</evidence>
<dbReference type="Proteomes" id="UP000236630">
    <property type="component" value="Unassembled WGS sequence"/>
</dbReference>
<evidence type="ECO:0000313" key="8">
    <source>
        <dbReference type="Proteomes" id="UP000236630"/>
    </source>
</evidence>
<dbReference type="PANTHER" id="PTHR11010:SF96">
    <property type="entry name" value="LYSOSOMAL PRO-X CARBOXYPEPTIDASE-LIKE ISOFORM X1"/>
    <property type="match status" value="1"/>
</dbReference>
<dbReference type="GO" id="GO:0006508">
    <property type="term" value="P:proteolysis"/>
    <property type="evidence" value="ECO:0007669"/>
    <property type="project" value="UniProtKB-KW"/>
</dbReference>
<dbReference type="EMBL" id="BDQV01000435">
    <property type="protein sequence ID" value="GAY64890.1"/>
    <property type="molecule type" value="Genomic_DNA"/>
</dbReference>
<keyword evidence="2" id="KW-0645">Protease</keyword>
<evidence type="ECO:0008006" key="9">
    <source>
        <dbReference type="Google" id="ProtNLM"/>
    </source>
</evidence>
<dbReference type="Gene3D" id="3.40.50.1820">
    <property type="entry name" value="alpha/beta hydrolase"/>
    <property type="match status" value="3"/>
</dbReference>
<protein>
    <recommendedName>
        <fullName evidence="9">Serine carboxypeptidase S28 family protein</fullName>
    </recommendedName>
</protein>
<keyword evidence="4" id="KW-0378">Hydrolase</keyword>
<evidence type="ECO:0000256" key="1">
    <source>
        <dbReference type="ARBA" id="ARBA00011079"/>
    </source>
</evidence>